<dbReference type="InterPro" id="IPR040442">
    <property type="entry name" value="Pyrv_kinase-like_dom_sf"/>
</dbReference>
<dbReference type="OrthoDB" id="6123450at2759"/>
<dbReference type="EMBL" id="KK104250">
    <property type="protein sequence ID" value="KIY94202.1"/>
    <property type="molecule type" value="Genomic_DNA"/>
</dbReference>
<dbReference type="Pfam" id="PF02896">
    <property type="entry name" value="PEP-utilizers_C"/>
    <property type="match status" value="1"/>
</dbReference>
<dbReference type="InterPro" id="IPR036637">
    <property type="entry name" value="Phosphohistidine_dom_sf"/>
</dbReference>
<dbReference type="GO" id="GO:0016301">
    <property type="term" value="F:kinase activity"/>
    <property type="evidence" value="ECO:0007669"/>
    <property type="project" value="UniProtKB-KW"/>
</dbReference>
<dbReference type="SUPFAM" id="SSF51621">
    <property type="entry name" value="Phosphoenolpyruvate/pyruvate domain"/>
    <property type="match status" value="1"/>
</dbReference>
<keyword evidence="6" id="KW-0547">Nucleotide-binding</keyword>
<keyword evidence="7 14" id="KW-0418">Kinase</keyword>
<protein>
    <recommendedName>
        <fullName evidence="3">pyruvate, phosphate dikinase</fullName>
        <ecNumber evidence="3">2.7.9.1</ecNumber>
    </recommendedName>
</protein>
<name>A0A0D2J2M4_9CHLO</name>
<dbReference type="InterPro" id="IPR008279">
    <property type="entry name" value="PEP-util_enz_mobile_dom"/>
</dbReference>
<keyword evidence="15" id="KW-1185">Reference proteome</keyword>
<evidence type="ECO:0000256" key="7">
    <source>
        <dbReference type="ARBA" id="ARBA00022777"/>
    </source>
</evidence>
<evidence type="ECO:0000256" key="1">
    <source>
        <dbReference type="ARBA" id="ARBA00001946"/>
    </source>
</evidence>
<dbReference type="EC" id="2.7.9.1" evidence="3"/>
<dbReference type="InterPro" id="IPR000121">
    <property type="entry name" value="PEP_util_C"/>
</dbReference>
<dbReference type="RefSeq" id="XP_013893222.1">
    <property type="nucleotide sequence ID" value="XM_014037768.1"/>
</dbReference>
<keyword evidence="5" id="KW-0479">Metal-binding</keyword>
<dbReference type="STRING" id="145388.A0A0D2J2M4"/>
<dbReference type="Pfam" id="PF00391">
    <property type="entry name" value="PEP-utilizers"/>
    <property type="match status" value="1"/>
</dbReference>
<evidence type="ECO:0000259" key="13">
    <source>
        <dbReference type="Pfam" id="PF02896"/>
    </source>
</evidence>
<evidence type="ECO:0000256" key="10">
    <source>
        <dbReference type="ARBA" id="ARBA00048103"/>
    </source>
</evidence>
<dbReference type="Gene3D" id="3.20.20.60">
    <property type="entry name" value="Phosphoenolpyruvate-binding domains"/>
    <property type="match status" value="1"/>
</dbReference>
<keyword evidence="14" id="KW-0670">Pyruvate</keyword>
<dbReference type="InterPro" id="IPR013815">
    <property type="entry name" value="ATP_grasp_subdomain_1"/>
</dbReference>
<dbReference type="Gene3D" id="3.30.1490.20">
    <property type="entry name" value="ATP-grasp fold, A domain"/>
    <property type="match status" value="1"/>
</dbReference>
<evidence type="ECO:0000256" key="9">
    <source>
        <dbReference type="ARBA" id="ARBA00022842"/>
    </source>
</evidence>
<evidence type="ECO:0000256" key="5">
    <source>
        <dbReference type="ARBA" id="ARBA00022723"/>
    </source>
</evidence>
<proteinExistence type="inferred from homology"/>
<dbReference type="PANTHER" id="PTHR22931:SF9">
    <property type="entry name" value="PYRUVATE, PHOSPHATE DIKINASE 1, CHLOROPLASTIC"/>
    <property type="match status" value="1"/>
</dbReference>
<evidence type="ECO:0000256" key="6">
    <source>
        <dbReference type="ARBA" id="ARBA00022741"/>
    </source>
</evidence>
<dbReference type="Gene3D" id="3.50.30.10">
    <property type="entry name" value="Phosphohistidine domain"/>
    <property type="match status" value="1"/>
</dbReference>
<evidence type="ECO:0000256" key="4">
    <source>
        <dbReference type="ARBA" id="ARBA00022679"/>
    </source>
</evidence>
<evidence type="ECO:0000313" key="14">
    <source>
        <dbReference type="EMBL" id="KIY94202.1"/>
    </source>
</evidence>
<keyword evidence="4 14" id="KW-0808">Transferase</keyword>
<feature type="domain" description="Pyruvate phosphate dikinase AMP/ATP-binding" evidence="12">
    <location>
        <begin position="200"/>
        <end position="259"/>
    </location>
</feature>
<evidence type="ECO:0000256" key="3">
    <source>
        <dbReference type="ARBA" id="ARBA00011994"/>
    </source>
</evidence>
<dbReference type="KEGG" id="mng:MNEG_13760"/>
<dbReference type="InterPro" id="IPR018274">
    <property type="entry name" value="PEP_util_AS"/>
</dbReference>
<sequence>MPGMMDTVLNLGLNDTIVEGLAKQAGNERFALDCYRRLLQMFGDVVLGIEHDEFEHEIVMLKKKAGVKFDCELGADHLRELVSRYKEVYARNRLELPQDPWEQLRMGIDAVFRSWNIPRAVKYREINKISGLKGTAVNVQAMVYGNYNSGNGASGTGVLFTRNPATGEDRLYGEFLMDAQGEDVVAGIRTPTPIAEMKVLMPEIYRELHDTVKGLEVHMKDMQDTEFTVQDGRLFMLQTRNGKRTGAAALRIAIEMERQGLVTADEAVLMVEPRHLDQLLHPMFVSEKAYQRDVVAKGLAASPGAAVGKIVFTAEAAEEAAKAGEHVILCRTETSPEDVGGMHAAEGILTSRGGMTSHAAVVARGWGKPCVCGCEALQIDEKRGVMTVVATHQEFKAGAYISINGATGEVIKGAKPVQKPSAESGDLATFMKWVDARRRLKVLTNADTPEDAKVAITNGAQGIGLCRTEHMFFATAQRIAAVRRMIAAVELNSPQADEALAELQGYQTQDFEGLFRAMDGKPVTIRLLDPPLHEFLPQAEESGACGACGSALGRLCDQLAPELGVEPAAVQAKLEALKECNPMLGLRGCRLGVLHPDITRMQADITGASAGC</sequence>
<evidence type="ECO:0000256" key="8">
    <source>
        <dbReference type="ARBA" id="ARBA00022840"/>
    </source>
</evidence>
<feature type="domain" description="Pyruvate phosphate dikinase AMP/ATP-binding" evidence="12">
    <location>
        <begin position="1"/>
        <end position="193"/>
    </location>
</feature>
<keyword evidence="8" id="KW-0067">ATP-binding</keyword>
<dbReference type="SUPFAM" id="SSF56059">
    <property type="entry name" value="Glutathione synthetase ATP-binding domain-like"/>
    <property type="match status" value="1"/>
</dbReference>
<keyword evidence="9" id="KW-0460">Magnesium</keyword>
<dbReference type="InterPro" id="IPR015813">
    <property type="entry name" value="Pyrv/PenolPyrv_kinase-like_dom"/>
</dbReference>
<feature type="domain" description="PEP-utilising enzyme C-terminal" evidence="13">
    <location>
        <begin position="422"/>
        <end position="603"/>
    </location>
</feature>
<dbReference type="InterPro" id="IPR010121">
    <property type="entry name" value="Pyruvate_phosphate_dikinase"/>
</dbReference>
<dbReference type="GO" id="GO:0046872">
    <property type="term" value="F:metal ion binding"/>
    <property type="evidence" value="ECO:0007669"/>
    <property type="project" value="UniProtKB-KW"/>
</dbReference>
<evidence type="ECO:0000259" key="11">
    <source>
        <dbReference type="Pfam" id="PF00391"/>
    </source>
</evidence>
<organism evidence="14 15">
    <name type="scientific">Monoraphidium neglectum</name>
    <dbReference type="NCBI Taxonomy" id="145388"/>
    <lineage>
        <taxon>Eukaryota</taxon>
        <taxon>Viridiplantae</taxon>
        <taxon>Chlorophyta</taxon>
        <taxon>core chlorophytes</taxon>
        <taxon>Chlorophyceae</taxon>
        <taxon>CS clade</taxon>
        <taxon>Sphaeropleales</taxon>
        <taxon>Selenastraceae</taxon>
        <taxon>Monoraphidium</taxon>
    </lineage>
</organism>
<dbReference type="Gene3D" id="3.30.470.20">
    <property type="entry name" value="ATP-grasp fold, B domain"/>
    <property type="match status" value="1"/>
</dbReference>
<accession>A0A0D2J2M4</accession>
<comment type="catalytic activity">
    <reaction evidence="10">
        <text>pyruvate + phosphate + ATP = phosphoenolpyruvate + AMP + diphosphate + H(+)</text>
        <dbReference type="Rhea" id="RHEA:10756"/>
        <dbReference type="ChEBI" id="CHEBI:15361"/>
        <dbReference type="ChEBI" id="CHEBI:15378"/>
        <dbReference type="ChEBI" id="CHEBI:30616"/>
        <dbReference type="ChEBI" id="CHEBI:33019"/>
        <dbReference type="ChEBI" id="CHEBI:43474"/>
        <dbReference type="ChEBI" id="CHEBI:58702"/>
        <dbReference type="ChEBI" id="CHEBI:456215"/>
        <dbReference type="EC" id="2.7.9.1"/>
    </reaction>
</comment>
<dbReference type="PANTHER" id="PTHR22931">
    <property type="entry name" value="PHOSPHOENOLPYRUVATE DIKINASE-RELATED"/>
    <property type="match status" value="1"/>
</dbReference>
<comment type="cofactor">
    <cofactor evidence="1">
        <name>Mg(2+)</name>
        <dbReference type="ChEBI" id="CHEBI:18420"/>
    </cofactor>
</comment>
<gene>
    <name evidence="14" type="ORF">MNEG_13760</name>
</gene>
<feature type="domain" description="PEP-utilising enzyme mobile" evidence="11">
    <location>
        <begin position="325"/>
        <end position="408"/>
    </location>
</feature>
<dbReference type="PROSITE" id="PS00370">
    <property type="entry name" value="PEP_ENZYMES_PHOS_SITE"/>
    <property type="match status" value="1"/>
</dbReference>
<dbReference type="Pfam" id="PF01326">
    <property type="entry name" value="PPDK_N"/>
    <property type="match status" value="2"/>
</dbReference>
<reference evidence="14 15" key="1">
    <citation type="journal article" date="2013" name="BMC Genomics">
        <title>Reconstruction of the lipid metabolism for the microalga Monoraphidium neglectum from its genome sequence reveals characteristics suitable for biofuel production.</title>
        <authorList>
            <person name="Bogen C."/>
            <person name="Al-Dilaimi A."/>
            <person name="Albersmeier A."/>
            <person name="Wichmann J."/>
            <person name="Grundmann M."/>
            <person name="Rupp O."/>
            <person name="Lauersen K.J."/>
            <person name="Blifernez-Klassen O."/>
            <person name="Kalinowski J."/>
            <person name="Goesmann A."/>
            <person name="Mussgnug J.H."/>
            <person name="Kruse O."/>
        </authorList>
    </citation>
    <scope>NUCLEOTIDE SEQUENCE [LARGE SCALE GENOMIC DNA]</scope>
    <source>
        <strain evidence="14 15">SAG 48.87</strain>
    </source>
</reference>
<dbReference type="GO" id="GO:0005524">
    <property type="term" value="F:ATP binding"/>
    <property type="evidence" value="ECO:0007669"/>
    <property type="project" value="UniProtKB-KW"/>
</dbReference>
<evidence type="ECO:0000259" key="12">
    <source>
        <dbReference type="Pfam" id="PF01326"/>
    </source>
</evidence>
<dbReference type="AlphaFoldDB" id="A0A0D2J2M4"/>
<comment type="similarity">
    <text evidence="2">Belongs to the PEP-utilizing enzyme family.</text>
</comment>
<dbReference type="GeneID" id="25731255"/>
<dbReference type="GO" id="GO:0050242">
    <property type="term" value="F:pyruvate, phosphate dikinase activity"/>
    <property type="evidence" value="ECO:0007669"/>
    <property type="project" value="UniProtKB-EC"/>
</dbReference>
<evidence type="ECO:0000256" key="2">
    <source>
        <dbReference type="ARBA" id="ARBA00007837"/>
    </source>
</evidence>
<dbReference type="Proteomes" id="UP000054498">
    <property type="component" value="Unassembled WGS sequence"/>
</dbReference>
<dbReference type="InterPro" id="IPR002192">
    <property type="entry name" value="PPDK_AMP/ATP-bd"/>
</dbReference>
<evidence type="ECO:0000313" key="15">
    <source>
        <dbReference type="Proteomes" id="UP000054498"/>
    </source>
</evidence>
<dbReference type="SUPFAM" id="SSF52009">
    <property type="entry name" value="Phosphohistidine domain"/>
    <property type="match status" value="1"/>
</dbReference>
<dbReference type="Gene3D" id="1.10.189.10">
    <property type="entry name" value="Pyruvate Phosphate Dikinase, domain 2"/>
    <property type="match status" value="1"/>
</dbReference>
<dbReference type="Gene3D" id="1.20.80.30">
    <property type="match status" value="1"/>
</dbReference>